<organism evidence="1 2">
    <name type="scientific">Iningainema tapete BLCC-T55</name>
    <dbReference type="NCBI Taxonomy" id="2748662"/>
    <lineage>
        <taxon>Bacteria</taxon>
        <taxon>Bacillati</taxon>
        <taxon>Cyanobacteriota</taxon>
        <taxon>Cyanophyceae</taxon>
        <taxon>Nostocales</taxon>
        <taxon>Scytonemataceae</taxon>
        <taxon>Iningainema tapete</taxon>
    </lineage>
</organism>
<evidence type="ECO:0000313" key="2">
    <source>
        <dbReference type="Proteomes" id="UP000629098"/>
    </source>
</evidence>
<keyword evidence="2" id="KW-1185">Reference proteome</keyword>
<evidence type="ECO:0000313" key="1">
    <source>
        <dbReference type="EMBL" id="MBD2774134.1"/>
    </source>
</evidence>
<name>A0A8J7C6C1_9CYAN</name>
<reference evidence="1" key="1">
    <citation type="submission" date="2020-09" db="EMBL/GenBank/DDBJ databases">
        <title>Iningainema tapete sp. nov. (Scytonemataceae, Cyanobacteria) from greenhouses in central Florida (USA) produces two types of nodularin with biosynthetic potential for microcystin-LR and anabaenopeptins.</title>
        <authorList>
            <person name="Berthold D.E."/>
            <person name="Lefler F.W."/>
            <person name="Huang I.-S."/>
            <person name="Abdulla H."/>
            <person name="Zimba P.V."/>
            <person name="Laughinghouse H.D. IV."/>
        </authorList>
    </citation>
    <scope>NUCLEOTIDE SEQUENCE</scope>
    <source>
        <strain evidence="1">BLCCT55</strain>
    </source>
</reference>
<protein>
    <submittedName>
        <fullName evidence="1">2OG-Fe(II) oxygenase</fullName>
    </submittedName>
</protein>
<dbReference type="SUPFAM" id="SSF51197">
    <property type="entry name" value="Clavaminate synthase-like"/>
    <property type="match status" value="1"/>
</dbReference>
<dbReference type="EMBL" id="JACXAE010000064">
    <property type="protein sequence ID" value="MBD2774134.1"/>
    <property type="molecule type" value="Genomic_DNA"/>
</dbReference>
<comment type="caution">
    <text evidence="1">The sequence shown here is derived from an EMBL/GenBank/DDBJ whole genome shotgun (WGS) entry which is preliminary data.</text>
</comment>
<dbReference type="RefSeq" id="WP_190830757.1">
    <property type="nucleotide sequence ID" value="NZ_CAWPPI010000064.1"/>
</dbReference>
<sequence length="293" mass="33838">MVTIFTKARNRILSNLYNLSFLQNSAEIAYQTAVKKHLSNLPIISATDKVLVEIIRREGIAITSLEALSIPSTEQMFQAAKSLMVKLPRSITGDRNEFIVHATPEQMMEYPEIFIWGLEQRLLNIVENYLSLPVAYHGAYFRRDIANEVKQKSRLWHIDKEDRKLLKIIIYLNDVNKDGGPFQYLPQSLTSKVARALKYNYTYIDDRQMSKVTSPSDWLSCTGSAGTVIFAGTGSIFHRGKIPVTKDRYTIFFDYTSRQPKHPFYCKSSLPEQDLLLLTTKIAEHQKQYIFWR</sequence>
<accession>A0A8J7C6C1</accession>
<gene>
    <name evidence="1" type="ORF">ICL16_19155</name>
</gene>
<dbReference type="Gene3D" id="2.60.120.620">
    <property type="entry name" value="q2cbj1_9rhob like domain"/>
    <property type="match status" value="1"/>
</dbReference>
<proteinExistence type="predicted"/>
<dbReference type="AlphaFoldDB" id="A0A8J7C6C1"/>
<dbReference type="Proteomes" id="UP000629098">
    <property type="component" value="Unassembled WGS sequence"/>
</dbReference>